<name>A0A3M7RLW1_BRAPC</name>
<keyword evidence="2" id="KW-1185">Reference proteome</keyword>
<proteinExistence type="predicted"/>
<dbReference type="Proteomes" id="UP000276133">
    <property type="component" value="Unassembled WGS sequence"/>
</dbReference>
<protein>
    <submittedName>
        <fullName evidence="1">Uncharacterized protein</fullName>
    </submittedName>
</protein>
<gene>
    <name evidence="1" type="ORF">BpHYR1_049755</name>
</gene>
<organism evidence="1 2">
    <name type="scientific">Brachionus plicatilis</name>
    <name type="common">Marine rotifer</name>
    <name type="synonym">Brachionus muelleri</name>
    <dbReference type="NCBI Taxonomy" id="10195"/>
    <lineage>
        <taxon>Eukaryota</taxon>
        <taxon>Metazoa</taxon>
        <taxon>Spiralia</taxon>
        <taxon>Gnathifera</taxon>
        <taxon>Rotifera</taxon>
        <taxon>Eurotatoria</taxon>
        <taxon>Monogononta</taxon>
        <taxon>Pseudotrocha</taxon>
        <taxon>Ploima</taxon>
        <taxon>Brachionidae</taxon>
        <taxon>Brachionus</taxon>
    </lineage>
</organism>
<sequence length="113" mass="13392">MQHHSQDPGYSASPQPEIRFWRMQHNACANDVFKVVALHYRTREYGFFQLRSDLLKTQKNKNKVYRNVNNSIKDLLTINIYSNRSKSSLTLESFKPHGVAQSSNYNIYYYLNR</sequence>
<dbReference type="EMBL" id="REGN01003132">
    <property type="protein sequence ID" value="RNA24377.1"/>
    <property type="molecule type" value="Genomic_DNA"/>
</dbReference>
<evidence type="ECO:0000313" key="2">
    <source>
        <dbReference type="Proteomes" id="UP000276133"/>
    </source>
</evidence>
<evidence type="ECO:0000313" key="1">
    <source>
        <dbReference type="EMBL" id="RNA24377.1"/>
    </source>
</evidence>
<reference evidence="1 2" key="1">
    <citation type="journal article" date="2018" name="Sci. Rep.">
        <title>Genomic signatures of local adaptation to the degree of environmental predictability in rotifers.</title>
        <authorList>
            <person name="Franch-Gras L."/>
            <person name="Hahn C."/>
            <person name="Garcia-Roger E.M."/>
            <person name="Carmona M.J."/>
            <person name="Serra M."/>
            <person name="Gomez A."/>
        </authorList>
    </citation>
    <scope>NUCLEOTIDE SEQUENCE [LARGE SCALE GENOMIC DNA]</scope>
    <source>
        <strain evidence="1">HYR1</strain>
    </source>
</reference>
<accession>A0A3M7RLW1</accession>
<comment type="caution">
    <text evidence="1">The sequence shown here is derived from an EMBL/GenBank/DDBJ whole genome shotgun (WGS) entry which is preliminary data.</text>
</comment>
<dbReference type="AlphaFoldDB" id="A0A3M7RLW1"/>